<dbReference type="STRING" id="74649.A0A2P6PA66"/>
<dbReference type="Proteomes" id="UP000238479">
    <property type="component" value="Chromosome 7"/>
</dbReference>
<reference evidence="1 2" key="1">
    <citation type="journal article" date="2018" name="Nat. Genet.">
        <title>The Rosa genome provides new insights in the design of modern roses.</title>
        <authorList>
            <person name="Bendahmane M."/>
        </authorList>
    </citation>
    <scope>NUCLEOTIDE SEQUENCE [LARGE SCALE GENOMIC DNA]</scope>
    <source>
        <strain evidence="2">cv. Old Blush</strain>
    </source>
</reference>
<dbReference type="PANTHER" id="PTHR12581:SF0">
    <property type="entry name" value="KRR1 SMALL SUBUNIT PROCESSOME COMPONENT HOMOLOG"/>
    <property type="match status" value="1"/>
</dbReference>
<evidence type="ECO:0000313" key="2">
    <source>
        <dbReference type="Proteomes" id="UP000238479"/>
    </source>
</evidence>
<comment type="caution">
    <text evidence="1">The sequence shown here is derived from an EMBL/GenBank/DDBJ whole genome shotgun (WGS) entry which is preliminary data.</text>
</comment>
<gene>
    <name evidence="1" type="ORF">RchiOBHm_Chr7g0210441</name>
</gene>
<sequence length="622" mass="70050">MVVGEPATRGPIPMSNSRSFRPICNQNRAKLAEAWPMVKSSLEELGYSCTMSTVDSTVVVVSPWSTDPDMRKAVYLFKLLFKTPVPAPLALELALHGRQHDFIKIGTQKGGLCKKYGIKKEKFDKLRIRLKRSLKELGDMTHCTLFLNKSTLTAVGPSPRLHWVRKVLKFCAIEKLSPAHVIRVFNRKLKRKTAMMKNSDTVMMEKSDFGIPEQPKVNQEVGDPVPMLNSSGSFRPISNTNRAKLTEAWPMVNLSLEELGYSCAMSTVDSTVLVVPPCSTDPDIMRKADYLFKLLLKTPVPAPLAIELALHGRQHDLIKLGTQKGGICKKYGINKGKIDKLRRRLEHSLKELGDLTHCTLFLNKNTLTAVGPSPRLHLVRKVLEICIKIKMSPADVISTLICQYDQKISFVRDLDVSNVKKTGHLVNKDGAAEVTLPFLERRATRMEGALSMVESSFEKYGISFTLNLIKRTVTISTIGATKEYPDAFEKARHLLQLLTTTNVPPSRAVELAMNGMKHEFIEIGFQEGGLCSLYGIKKEQYVKRRKWLIRSAKRIREFTECDIYCTGDTITGVSPSIVGLSMFRRIVLTCIVEDTDPAHRIRKFLRSESKRKLKKIIKRLLV</sequence>
<dbReference type="Gene3D" id="3.30.1370.10">
    <property type="entry name" value="K Homology domain, type 1"/>
    <property type="match status" value="6"/>
</dbReference>
<dbReference type="EMBL" id="PDCK01000045">
    <property type="protein sequence ID" value="PRQ18831.1"/>
    <property type="molecule type" value="Genomic_DNA"/>
</dbReference>
<protein>
    <recommendedName>
        <fullName evidence="3">KRR-R motif-containing protein 1</fullName>
    </recommendedName>
</protein>
<evidence type="ECO:0000313" key="1">
    <source>
        <dbReference type="EMBL" id="PRQ18831.1"/>
    </source>
</evidence>
<accession>A0A2P6PA66</accession>
<dbReference type="InterPro" id="IPR024166">
    <property type="entry name" value="rRNA_assembly_KRR1"/>
</dbReference>
<keyword evidence="2" id="KW-1185">Reference proteome</keyword>
<dbReference type="InterPro" id="IPR036612">
    <property type="entry name" value="KH_dom_type_1_sf"/>
</dbReference>
<dbReference type="GO" id="GO:0032040">
    <property type="term" value="C:small-subunit processome"/>
    <property type="evidence" value="ECO:0007669"/>
    <property type="project" value="TreeGrafter"/>
</dbReference>
<dbReference type="AlphaFoldDB" id="A0A2P6PA66"/>
<dbReference type="PANTHER" id="PTHR12581">
    <property type="entry name" value="HIV-1 REV BINDING PROTEIN 2, 3"/>
    <property type="match status" value="1"/>
</dbReference>
<name>A0A2P6PA66_ROSCH</name>
<organism evidence="1 2">
    <name type="scientific">Rosa chinensis</name>
    <name type="common">China rose</name>
    <dbReference type="NCBI Taxonomy" id="74649"/>
    <lineage>
        <taxon>Eukaryota</taxon>
        <taxon>Viridiplantae</taxon>
        <taxon>Streptophyta</taxon>
        <taxon>Embryophyta</taxon>
        <taxon>Tracheophyta</taxon>
        <taxon>Spermatophyta</taxon>
        <taxon>Magnoliopsida</taxon>
        <taxon>eudicotyledons</taxon>
        <taxon>Gunneridae</taxon>
        <taxon>Pentapetalae</taxon>
        <taxon>rosids</taxon>
        <taxon>fabids</taxon>
        <taxon>Rosales</taxon>
        <taxon>Rosaceae</taxon>
        <taxon>Rosoideae</taxon>
        <taxon>Rosoideae incertae sedis</taxon>
        <taxon>Rosa</taxon>
    </lineage>
</organism>
<dbReference type="Gramene" id="PRQ18831">
    <property type="protein sequence ID" value="PRQ18831"/>
    <property type="gene ID" value="RchiOBHm_Chr7g0210441"/>
</dbReference>
<dbReference type="GO" id="GO:0003723">
    <property type="term" value="F:RNA binding"/>
    <property type="evidence" value="ECO:0007669"/>
    <property type="project" value="InterPro"/>
</dbReference>
<proteinExistence type="predicted"/>
<evidence type="ECO:0008006" key="3">
    <source>
        <dbReference type="Google" id="ProtNLM"/>
    </source>
</evidence>